<reference evidence="1" key="1">
    <citation type="submission" date="2022-09" db="EMBL/GenBank/DDBJ databases">
        <title>Intensive care unit water sources are persistently colonized with multi-drug resistant bacteria and are the site of extensive horizontal gene transfer of antibiotic resistance genes.</title>
        <authorList>
            <person name="Diorio-Toth L."/>
        </authorList>
    </citation>
    <scope>NUCLEOTIDE SEQUENCE</scope>
    <source>
        <strain evidence="1">GD03863</strain>
    </source>
</reference>
<dbReference type="EMBL" id="JAOCDH010000001">
    <property type="protein sequence ID" value="MDH0699920.1"/>
    <property type="molecule type" value="Genomic_DNA"/>
</dbReference>
<evidence type="ECO:0008006" key="3">
    <source>
        <dbReference type="Google" id="ProtNLM"/>
    </source>
</evidence>
<accession>A0AA42IIS7</accession>
<evidence type="ECO:0000313" key="2">
    <source>
        <dbReference type="Proteomes" id="UP001161137"/>
    </source>
</evidence>
<sequence length="120" mass="13267">MSDRELLELAAKAYGDPSVSARAEGPFHTRVIGYCEQMQCEVTTQWNPLTDDGDALRLAVRLGIAIEMHPAWVYVRAVPPGDHLRWLEITEGWAHTKDPESCVRRAIVRAAAEIGKAGAK</sequence>
<dbReference type="AlphaFoldDB" id="A0AA42IIS7"/>
<gene>
    <name evidence="1" type="ORF">N5D41_00265</name>
</gene>
<dbReference type="Proteomes" id="UP001161137">
    <property type="component" value="Unassembled WGS sequence"/>
</dbReference>
<protein>
    <recommendedName>
        <fullName evidence="3">Phage ABA sandwich domain-containing protein</fullName>
    </recommendedName>
</protein>
<name>A0AA42IIS7_9GAMM</name>
<organism evidence="1 2">
    <name type="scientific">Ectopseudomonas toyotomiensis</name>
    <dbReference type="NCBI Taxonomy" id="554344"/>
    <lineage>
        <taxon>Bacteria</taxon>
        <taxon>Pseudomonadati</taxon>
        <taxon>Pseudomonadota</taxon>
        <taxon>Gammaproteobacteria</taxon>
        <taxon>Pseudomonadales</taxon>
        <taxon>Pseudomonadaceae</taxon>
        <taxon>Ectopseudomonas</taxon>
    </lineage>
</organism>
<proteinExistence type="predicted"/>
<comment type="caution">
    <text evidence="1">The sequence shown here is derived from an EMBL/GenBank/DDBJ whole genome shotgun (WGS) entry which is preliminary data.</text>
</comment>
<dbReference type="RefSeq" id="WP_196456273.1">
    <property type="nucleotide sequence ID" value="NZ_JACFYY010000001.1"/>
</dbReference>
<evidence type="ECO:0000313" key="1">
    <source>
        <dbReference type="EMBL" id="MDH0699920.1"/>
    </source>
</evidence>